<name>A0A133NNK3_GARVA</name>
<keyword evidence="2" id="KW-0812">Transmembrane</keyword>
<evidence type="ECO:0000313" key="3">
    <source>
        <dbReference type="EMBL" id="KXA17862.1"/>
    </source>
</evidence>
<feature type="region of interest" description="Disordered" evidence="1">
    <location>
        <begin position="137"/>
        <end position="162"/>
    </location>
</feature>
<evidence type="ECO:0000313" key="4">
    <source>
        <dbReference type="Proteomes" id="UP000070687"/>
    </source>
</evidence>
<dbReference type="AlphaFoldDB" id="A0A133NNK3"/>
<protein>
    <recommendedName>
        <fullName evidence="5">DUF948 domain-containing protein</fullName>
    </recommendedName>
</protein>
<dbReference type="eggNOG" id="COG4768">
    <property type="taxonomic scope" value="Bacteria"/>
</dbReference>
<feature type="transmembrane region" description="Helical" evidence="2">
    <location>
        <begin position="24"/>
        <end position="45"/>
    </location>
</feature>
<dbReference type="InterPro" id="IPR009293">
    <property type="entry name" value="UPF0478"/>
</dbReference>
<keyword evidence="2" id="KW-1133">Transmembrane helix</keyword>
<dbReference type="Proteomes" id="UP000070687">
    <property type="component" value="Unassembled WGS sequence"/>
</dbReference>
<evidence type="ECO:0000256" key="2">
    <source>
        <dbReference type="SAM" id="Phobius"/>
    </source>
</evidence>
<organism evidence="3 4">
    <name type="scientific">Gardnerella vaginalis</name>
    <dbReference type="NCBI Taxonomy" id="2702"/>
    <lineage>
        <taxon>Bacteria</taxon>
        <taxon>Bacillati</taxon>
        <taxon>Actinomycetota</taxon>
        <taxon>Actinomycetes</taxon>
        <taxon>Bifidobacteriales</taxon>
        <taxon>Bifidobacteriaceae</taxon>
        <taxon>Gardnerella</taxon>
    </lineage>
</organism>
<evidence type="ECO:0000256" key="1">
    <source>
        <dbReference type="SAM" id="MobiDB-lite"/>
    </source>
</evidence>
<keyword evidence="2" id="KW-0472">Membrane</keyword>
<evidence type="ECO:0008006" key="5">
    <source>
        <dbReference type="Google" id="ProtNLM"/>
    </source>
</evidence>
<comment type="caution">
    <text evidence="3">The sequence shown here is derived from an EMBL/GenBank/DDBJ whole genome shotgun (WGS) entry which is preliminary data.</text>
</comment>
<dbReference type="Pfam" id="PF06103">
    <property type="entry name" value="DUF948"/>
    <property type="match status" value="1"/>
</dbReference>
<sequence length="162" mass="17098">MSFQHSEILSKIVQKEVTMSVGDIAALIAAIAFAVLSGFLIYPLIRLGKLFDQIAKTVKESGEHAMPAIDESVTTIKQVNKTLDDVNAVSGATRTTVTNIGALTDLYGAFLGKPIVKIAAAGYALKDTVASFFNKPTVPTDSHSTGRHAAKESSDSTASRGE</sequence>
<dbReference type="PATRIC" id="fig|2702.100.peg.1419"/>
<dbReference type="EMBL" id="LRQB01000106">
    <property type="protein sequence ID" value="KXA17862.1"/>
    <property type="molecule type" value="Genomic_DNA"/>
</dbReference>
<reference evidence="3 4" key="1">
    <citation type="submission" date="2016-01" db="EMBL/GenBank/DDBJ databases">
        <authorList>
            <person name="Oliw E.H."/>
        </authorList>
    </citation>
    <scope>NUCLEOTIDE SEQUENCE [LARGE SCALE GENOMIC DNA]</scope>
    <source>
        <strain evidence="3 4">PSS_7772B</strain>
    </source>
</reference>
<accession>A0A133NNK3</accession>
<proteinExistence type="predicted"/>
<gene>
    <name evidence="3" type="ORF">HMPREF3208_01430</name>
</gene>